<evidence type="ECO:0000256" key="1">
    <source>
        <dbReference type="SAM" id="MobiDB-lite"/>
    </source>
</evidence>
<feature type="compositionally biased region" description="Low complexity" evidence="1">
    <location>
        <begin position="451"/>
        <end position="474"/>
    </location>
</feature>
<accession>A0A9W6F2C0</accession>
<evidence type="ECO:0000313" key="2">
    <source>
        <dbReference type="EMBL" id="GLC53220.1"/>
    </source>
</evidence>
<proteinExistence type="predicted"/>
<comment type="caution">
    <text evidence="2">The sequence shown here is derived from an EMBL/GenBank/DDBJ whole genome shotgun (WGS) entry which is preliminary data.</text>
</comment>
<sequence>MYSHCLCRLSRRVSLSNAQLLLNNSGAPPGYPRSSPDAWRSLLPHEHYSTSPHPEAAPVTRTARAPHDTNWCNKLVESCQDANAGQPRGSFRVAAPIATIGVAEIAAAFALASLGPMHTPTITEPPSAVFPLSIQSPSWATPSMVLDDALVKVFPTQSAAPPAAPDNAAAAPAAAAAAATPFLNTTPSSVDLNPVIAPAPEDSLDSALPAVAAAADLDLVPYTAVKPSNPAFELKSPATSGDAVAFAAAAVDYLPAALRPLVPASVADYWAGVRAAMREGLLHATLYVSPKAWPQVAPTITGMLGATGAGPAGQVRFSLVPLGADYATRAAAAAAAAAAITAARRTQGGGSATAAVYDNDDGGAGGGDRLAALFGLDVALAAAALAAPPGGVLGGGGGDGGRGRGARPLEACPAMVVRGGYTGSARAAGGEASPAWSMRQDLDEHVRRNMQYTQRQQQQQPQQQEEAEGQQQQQ</sequence>
<feature type="region of interest" description="Disordered" evidence="1">
    <location>
        <begin position="425"/>
        <end position="474"/>
    </location>
</feature>
<dbReference type="Proteomes" id="UP001165080">
    <property type="component" value="Unassembled WGS sequence"/>
</dbReference>
<dbReference type="AlphaFoldDB" id="A0A9W6F2C0"/>
<reference evidence="2 3" key="1">
    <citation type="journal article" date="2023" name="Commun. Biol.">
        <title>Reorganization of the ancestral sex-determining regions during the evolution of trioecy in Pleodorina starrii.</title>
        <authorList>
            <person name="Takahashi K."/>
            <person name="Suzuki S."/>
            <person name="Kawai-Toyooka H."/>
            <person name="Yamamoto K."/>
            <person name="Hamaji T."/>
            <person name="Ootsuki R."/>
            <person name="Yamaguchi H."/>
            <person name="Kawachi M."/>
            <person name="Higashiyama T."/>
            <person name="Nozaki H."/>
        </authorList>
    </citation>
    <scope>NUCLEOTIDE SEQUENCE [LARGE SCALE GENOMIC DNA]</scope>
    <source>
        <strain evidence="2 3">NIES-4479</strain>
    </source>
</reference>
<gene>
    <name evidence="2" type="primary">PLEST008757</name>
    <name evidence="2" type="ORF">PLESTB_000721100</name>
</gene>
<name>A0A9W6F2C0_9CHLO</name>
<protein>
    <submittedName>
        <fullName evidence="2">Uncharacterized protein</fullName>
    </submittedName>
</protein>
<evidence type="ECO:0000313" key="3">
    <source>
        <dbReference type="Proteomes" id="UP001165080"/>
    </source>
</evidence>
<organism evidence="2 3">
    <name type="scientific">Pleodorina starrii</name>
    <dbReference type="NCBI Taxonomy" id="330485"/>
    <lineage>
        <taxon>Eukaryota</taxon>
        <taxon>Viridiplantae</taxon>
        <taxon>Chlorophyta</taxon>
        <taxon>core chlorophytes</taxon>
        <taxon>Chlorophyceae</taxon>
        <taxon>CS clade</taxon>
        <taxon>Chlamydomonadales</taxon>
        <taxon>Volvocaceae</taxon>
        <taxon>Pleodorina</taxon>
    </lineage>
</organism>
<keyword evidence="3" id="KW-1185">Reference proteome</keyword>
<dbReference type="EMBL" id="BRXU01000007">
    <property type="protein sequence ID" value="GLC53220.1"/>
    <property type="molecule type" value="Genomic_DNA"/>
</dbReference>